<accession>A0ABS8THI9</accession>
<reference evidence="1 2" key="1">
    <citation type="journal article" date="2021" name="BMC Genomics">
        <title>Datura genome reveals duplications of psychoactive alkaloid biosynthetic genes and high mutation rate following tissue culture.</title>
        <authorList>
            <person name="Rajewski A."/>
            <person name="Carter-House D."/>
            <person name="Stajich J."/>
            <person name="Litt A."/>
        </authorList>
    </citation>
    <scope>NUCLEOTIDE SEQUENCE [LARGE SCALE GENOMIC DNA]</scope>
    <source>
        <strain evidence="1">AR-01</strain>
    </source>
</reference>
<organism evidence="1 2">
    <name type="scientific">Datura stramonium</name>
    <name type="common">Jimsonweed</name>
    <name type="synonym">Common thornapple</name>
    <dbReference type="NCBI Taxonomy" id="4076"/>
    <lineage>
        <taxon>Eukaryota</taxon>
        <taxon>Viridiplantae</taxon>
        <taxon>Streptophyta</taxon>
        <taxon>Embryophyta</taxon>
        <taxon>Tracheophyta</taxon>
        <taxon>Spermatophyta</taxon>
        <taxon>Magnoliopsida</taxon>
        <taxon>eudicotyledons</taxon>
        <taxon>Gunneridae</taxon>
        <taxon>Pentapetalae</taxon>
        <taxon>asterids</taxon>
        <taxon>lamiids</taxon>
        <taxon>Solanales</taxon>
        <taxon>Solanaceae</taxon>
        <taxon>Solanoideae</taxon>
        <taxon>Datureae</taxon>
        <taxon>Datura</taxon>
    </lineage>
</organism>
<gene>
    <name evidence="1" type="ORF">HAX54_010657</name>
</gene>
<keyword evidence="2" id="KW-1185">Reference proteome</keyword>
<protein>
    <submittedName>
        <fullName evidence="1">Uncharacterized protein</fullName>
    </submittedName>
</protein>
<name>A0ABS8THI9_DATST</name>
<dbReference type="Proteomes" id="UP000823775">
    <property type="component" value="Unassembled WGS sequence"/>
</dbReference>
<proteinExistence type="predicted"/>
<evidence type="ECO:0000313" key="2">
    <source>
        <dbReference type="Proteomes" id="UP000823775"/>
    </source>
</evidence>
<dbReference type="EMBL" id="JACEIK010001591">
    <property type="protein sequence ID" value="MCD7470648.1"/>
    <property type="molecule type" value="Genomic_DNA"/>
</dbReference>
<comment type="caution">
    <text evidence="1">The sequence shown here is derived from an EMBL/GenBank/DDBJ whole genome shotgun (WGS) entry which is preliminary data.</text>
</comment>
<evidence type="ECO:0000313" key="1">
    <source>
        <dbReference type="EMBL" id="MCD7470648.1"/>
    </source>
</evidence>
<sequence length="125" mass="14735">MEVSKETWVFSSTDFILPERKQAKAMKKKKKKEIPEKQKIRRSIDKSQHILLQPPRKSELTWQRLLAPDTCFWKNEDWNCIDGLSLDSRPLESGFELTWSCSRILLKLVVLARYSNCTFSLNFLS</sequence>